<gene>
    <name evidence="1" type="ORF">H9X54_004705</name>
</gene>
<evidence type="ECO:0000313" key="2">
    <source>
        <dbReference type="Proteomes" id="UP000759529"/>
    </source>
</evidence>
<dbReference type="RefSeq" id="WP_187658352.1">
    <property type="nucleotide sequence ID" value="NZ_JACSOD020000442.1"/>
</dbReference>
<protein>
    <submittedName>
        <fullName evidence="1">Uncharacterized protein</fullName>
    </submittedName>
</protein>
<dbReference type="EMBL" id="JACSOD020000442">
    <property type="protein sequence ID" value="MBM6498602.1"/>
    <property type="molecule type" value="Genomic_DNA"/>
</dbReference>
<comment type="caution">
    <text evidence="1">The sequence shown here is derived from an EMBL/GenBank/DDBJ whole genome shotgun (WGS) entry which is preliminary data.</text>
</comment>
<reference evidence="1 2" key="1">
    <citation type="submission" date="2021-02" db="EMBL/GenBank/DDBJ databases">
        <authorList>
            <person name="Jung H.S."/>
            <person name="Chun B.H."/>
            <person name="Jeon C.O."/>
        </authorList>
    </citation>
    <scope>NUCLEOTIDE SEQUENCE [LARGE SCALE GENOMIC DNA]</scope>
    <source>
        <strain evidence="1 2">LMG 25203</strain>
    </source>
</reference>
<sequence>MKKYLFLLLISTILFSCKKEDEDDSYKYLYDKLSELIERDRNVSESTYLQKYYDIKNDNNKRIRFDSMFKISKNIEKKFEKLNFLDKKSVIKFRDSVLIELNLPLKSISENDKLLLNDSVFKKKMELDILSIRECYHYLYIYDRKEPL</sequence>
<accession>A0ABS2CUF1</accession>
<name>A0ABS2CUF1_9FLAO</name>
<dbReference type="Proteomes" id="UP000759529">
    <property type="component" value="Unassembled WGS sequence"/>
</dbReference>
<keyword evidence="2" id="KW-1185">Reference proteome</keyword>
<proteinExistence type="predicted"/>
<organism evidence="1 2">
    <name type="scientific">Flavobacterium macrobrachii</name>
    <dbReference type="NCBI Taxonomy" id="591204"/>
    <lineage>
        <taxon>Bacteria</taxon>
        <taxon>Pseudomonadati</taxon>
        <taxon>Bacteroidota</taxon>
        <taxon>Flavobacteriia</taxon>
        <taxon>Flavobacteriales</taxon>
        <taxon>Flavobacteriaceae</taxon>
        <taxon>Flavobacterium</taxon>
    </lineage>
</organism>
<dbReference type="PROSITE" id="PS51257">
    <property type="entry name" value="PROKAR_LIPOPROTEIN"/>
    <property type="match status" value="1"/>
</dbReference>
<evidence type="ECO:0000313" key="1">
    <source>
        <dbReference type="EMBL" id="MBM6498602.1"/>
    </source>
</evidence>